<dbReference type="CDD" id="cd14845">
    <property type="entry name" value="L-Ala-D-Glu_peptidase_like"/>
    <property type="match status" value="1"/>
</dbReference>
<keyword evidence="2" id="KW-0378">Hydrolase</keyword>
<accession>A0A6J5N772</accession>
<keyword evidence="2" id="KW-0121">Carboxypeptidase</keyword>
<proteinExistence type="predicted"/>
<dbReference type="InterPro" id="IPR009045">
    <property type="entry name" value="Zn_M74/Hedgehog-like"/>
</dbReference>
<gene>
    <name evidence="2" type="ORF">UFOVP673_4</name>
</gene>
<dbReference type="InterPro" id="IPR039561">
    <property type="entry name" value="Peptidase_M15C"/>
</dbReference>
<organism evidence="2">
    <name type="scientific">uncultured Caudovirales phage</name>
    <dbReference type="NCBI Taxonomy" id="2100421"/>
    <lineage>
        <taxon>Viruses</taxon>
        <taxon>Duplodnaviria</taxon>
        <taxon>Heunggongvirae</taxon>
        <taxon>Uroviricota</taxon>
        <taxon>Caudoviricetes</taxon>
        <taxon>Peduoviridae</taxon>
        <taxon>Maltschvirus</taxon>
        <taxon>Maltschvirus maltsch</taxon>
    </lineage>
</organism>
<name>A0A6J5N772_9CAUD</name>
<dbReference type="SUPFAM" id="SSF55166">
    <property type="entry name" value="Hedgehog/DD-peptidase"/>
    <property type="match status" value="1"/>
</dbReference>
<dbReference type="Gene3D" id="3.30.1380.10">
    <property type="match status" value="1"/>
</dbReference>
<evidence type="ECO:0000313" key="2">
    <source>
        <dbReference type="EMBL" id="CAB4155460.1"/>
    </source>
</evidence>
<dbReference type="EMBL" id="LR796631">
    <property type="protein sequence ID" value="CAB4155460.1"/>
    <property type="molecule type" value="Genomic_DNA"/>
</dbReference>
<reference evidence="2" key="1">
    <citation type="submission" date="2020-04" db="EMBL/GenBank/DDBJ databases">
        <authorList>
            <person name="Chiriac C."/>
            <person name="Salcher M."/>
            <person name="Ghai R."/>
            <person name="Kavagutti S V."/>
        </authorList>
    </citation>
    <scope>NUCLEOTIDE SEQUENCE</scope>
</reference>
<keyword evidence="2" id="KW-0645">Protease</keyword>
<dbReference type="Pfam" id="PF13539">
    <property type="entry name" value="Peptidase_M15_4"/>
    <property type="match status" value="1"/>
</dbReference>
<dbReference type="GO" id="GO:0004180">
    <property type="term" value="F:carboxypeptidase activity"/>
    <property type="evidence" value="ECO:0007669"/>
    <property type="project" value="UniProtKB-KW"/>
</dbReference>
<evidence type="ECO:0000259" key="1">
    <source>
        <dbReference type="Pfam" id="PF13539"/>
    </source>
</evidence>
<protein>
    <submittedName>
        <fullName evidence="2">D-alanyl-D-alanine carboxypeptidase</fullName>
    </submittedName>
</protein>
<feature type="domain" description="Peptidase M15C" evidence="1">
    <location>
        <begin position="78"/>
        <end position="142"/>
    </location>
</feature>
<sequence>MRTKRTIENLGSLNKKAAAKFEPFLFAAEQAMEKKGVKIEVISGYRDGKAQAAIYQVGRTKPGLKGGYGPGNWATKARPWKSWHNYGLAIDLGLFKNGVYLDEKKPAEADKLYAEIGKLAAACGIEWAGNWKSFTESPHFQVTFGKTLAELREKMPAVGYDVNKLI</sequence>